<feature type="non-terminal residue" evidence="1">
    <location>
        <position position="1"/>
    </location>
</feature>
<evidence type="ECO:0000313" key="2">
    <source>
        <dbReference type="Proteomes" id="UP000649617"/>
    </source>
</evidence>
<proteinExistence type="predicted"/>
<comment type="caution">
    <text evidence="1">The sequence shown here is derived from an EMBL/GenBank/DDBJ whole genome shotgun (WGS) entry which is preliminary data.</text>
</comment>
<dbReference type="Proteomes" id="UP000649617">
    <property type="component" value="Unassembled WGS sequence"/>
</dbReference>
<sequence length="178" mass="19993">MEPLIEPRHLAEWPGAVSSRFTDKFTGLPLCRKKVDANNAAGEPTGLARQGFSQFFADTEGLKICQGRKYIPVSTGENYQWRPSKRQLSEPGLHNIEKNEGKLRVQPPPTQVFSIPERRHVRMVESKEEYGDLAVGKGIVHRAPGLRAAEVAAREVDVTVEMQRKARNQELDLKHNGI</sequence>
<evidence type="ECO:0000313" key="1">
    <source>
        <dbReference type="EMBL" id="CAE7654029.1"/>
    </source>
</evidence>
<dbReference type="AlphaFoldDB" id="A0A812VRV2"/>
<dbReference type="OrthoDB" id="2017693at2759"/>
<keyword evidence="2" id="KW-1185">Reference proteome</keyword>
<feature type="non-terminal residue" evidence="1">
    <location>
        <position position="178"/>
    </location>
</feature>
<organism evidence="1 2">
    <name type="scientific">Symbiodinium pilosum</name>
    <name type="common">Dinoflagellate</name>
    <dbReference type="NCBI Taxonomy" id="2952"/>
    <lineage>
        <taxon>Eukaryota</taxon>
        <taxon>Sar</taxon>
        <taxon>Alveolata</taxon>
        <taxon>Dinophyceae</taxon>
        <taxon>Suessiales</taxon>
        <taxon>Symbiodiniaceae</taxon>
        <taxon>Symbiodinium</taxon>
    </lineage>
</organism>
<gene>
    <name evidence="1" type="primary">HERC1</name>
    <name evidence="1" type="ORF">SPIL2461_LOCUS17524</name>
</gene>
<accession>A0A812VRV2</accession>
<name>A0A812VRV2_SYMPI</name>
<protein>
    <submittedName>
        <fullName evidence="1">HERC1 protein</fullName>
    </submittedName>
</protein>
<reference evidence="1" key="1">
    <citation type="submission" date="2021-02" db="EMBL/GenBank/DDBJ databases">
        <authorList>
            <person name="Dougan E. K."/>
            <person name="Rhodes N."/>
            <person name="Thang M."/>
            <person name="Chan C."/>
        </authorList>
    </citation>
    <scope>NUCLEOTIDE SEQUENCE</scope>
</reference>
<dbReference type="EMBL" id="CAJNIZ010043217">
    <property type="protein sequence ID" value="CAE7654029.1"/>
    <property type="molecule type" value="Genomic_DNA"/>
</dbReference>